<dbReference type="Gene3D" id="3.30.360.10">
    <property type="entry name" value="Dihydrodipicolinate Reductase, domain 2"/>
    <property type="match status" value="1"/>
</dbReference>
<evidence type="ECO:0000256" key="1">
    <source>
        <dbReference type="ARBA" id="ARBA00010928"/>
    </source>
</evidence>
<evidence type="ECO:0000259" key="3">
    <source>
        <dbReference type="Pfam" id="PF22725"/>
    </source>
</evidence>
<dbReference type="PANTHER" id="PTHR43708">
    <property type="entry name" value="CONSERVED EXPRESSED OXIDOREDUCTASE (EUROFUNG)"/>
    <property type="match status" value="1"/>
</dbReference>
<comment type="similarity">
    <text evidence="1">Belongs to the Gfo/Idh/MocA family.</text>
</comment>
<feature type="domain" description="GFO/IDH/MocA-like oxidoreductase" evidence="3">
    <location>
        <begin position="2"/>
        <end position="112"/>
    </location>
</feature>
<keyword evidence="2" id="KW-0560">Oxidoreductase</keyword>
<accession>A0A645H4T7</accession>
<name>A0A645H4T7_9ZZZZ</name>
<organism evidence="4">
    <name type="scientific">bioreactor metagenome</name>
    <dbReference type="NCBI Taxonomy" id="1076179"/>
    <lineage>
        <taxon>unclassified sequences</taxon>
        <taxon>metagenomes</taxon>
        <taxon>ecological metagenomes</taxon>
    </lineage>
</organism>
<evidence type="ECO:0000313" key="4">
    <source>
        <dbReference type="EMBL" id="MPN33342.1"/>
    </source>
</evidence>
<evidence type="ECO:0000256" key="2">
    <source>
        <dbReference type="ARBA" id="ARBA00023002"/>
    </source>
</evidence>
<sequence>MNSGVLGRIVMVRVAFNGFARRWDWQTLQDMNAGSLLNTGPHPLDQALQLFGDVDPETVFCRMDRANTWGDAEDHVKLIMTAKGHPTIDMEVSSCAPLGQRVYEVYGTNGTLSGSHSELEWRFFDPADAPEHHLIREPLADRQYCSEKLSFTNEKWTSSEQGLEFSYRTIKLYENLYDALVNGGKIEVTLEQVRRQIAVIEECHRQNPLSKLGSL</sequence>
<dbReference type="Pfam" id="PF22725">
    <property type="entry name" value="GFO_IDH_MocA_C3"/>
    <property type="match status" value="1"/>
</dbReference>
<protein>
    <recommendedName>
        <fullName evidence="3">GFO/IDH/MocA-like oxidoreductase domain-containing protein</fullName>
    </recommendedName>
</protein>
<dbReference type="AlphaFoldDB" id="A0A645H4T7"/>
<proteinExistence type="inferred from homology"/>
<comment type="caution">
    <text evidence="4">The sequence shown here is derived from an EMBL/GenBank/DDBJ whole genome shotgun (WGS) entry which is preliminary data.</text>
</comment>
<dbReference type="InterPro" id="IPR055170">
    <property type="entry name" value="GFO_IDH_MocA-like_dom"/>
</dbReference>
<dbReference type="InterPro" id="IPR051317">
    <property type="entry name" value="Gfo/Idh/MocA_oxidoreduct"/>
</dbReference>
<dbReference type="SUPFAM" id="SSF55347">
    <property type="entry name" value="Glyceraldehyde-3-phosphate dehydrogenase-like, C-terminal domain"/>
    <property type="match status" value="1"/>
</dbReference>
<dbReference type="GO" id="GO:0016491">
    <property type="term" value="F:oxidoreductase activity"/>
    <property type="evidence" value="ECO:0007669"/>
    <property type="project" value="UniProtKB-KW"/>
</dbReference>
<gene>
    <name evidence="4" type="ORF">SDC9_180828</name>
</gene>
<reference evidence="4" key="1">
    <citation type="submission" date="2019-08" db="EMBL/GenBank/DDBJ databases">
        <authorList>
            <person name="Kucharzyk K."/>
            <person name="Murdoch R.W."/>
            <person name="Higgins S."/>
            <person name="Loffler F."/>
        </authorList>
    </citation>
    <scope>NUCLEOTIDE SEQUENCE</scope>
</reference>
<dbReference type="PANTHER" id="PTHR43708:SF5">
    <property type="entry name" value="CONSERVED EXPRESSED OXIDOREDUCTASE (EUROFUNG)-RELATED"/>
    <property type="match status" value="1"/>
</dbReference>
<dbReference type="EMBL" id="VSSQ01085796">
    <property type="protein sequence ID" value="MPN33342.1"/>
    <property type="molecule type" value="Genomic_DNA"/>
</dbReference>